<dbReference type="EMBL" id="KI279879">
    <property type="protein sequence ID" value="ESA17744.1"/>
    <property type="molecule type" value="Genomic_DNA"/>
</dbReference>
<dbReference type="AlphaFoldDB" id="U9UBF2"/>
<dbReference type="VEuPathDB" id="FungiDB:RhiirFUN_007414"/>
<dbReference type="HOGENOM" id="CLU_1518626_0_0_1"/>
<proteinExistence type="predicted"/>
<accession>U9UBF2</accession>
<reference evidence="1" key="1">
    <citation type="submission" date="2013-07" db="EMBL/GenBank/DDBJ databases">
        <title>The genome of an arbuscular mycorrhizal fungus provides insights into the evolution of the oldest plant symbiosis.</title>
        <authorList>
            <consortium name="DOE Joint Genome Institute"/>
            <person name="Tisserant E."/>
            <person name="Malbreil M."/>
            <person name="Kuo A."/>
            <person name="Kohler A."/>
            <person name="Symeonidi A."/>
            <person name="Balestrini R."/>
            <person name="Charron P."/>
            <person name="Duensing N."/>
            <person name="Frei-dit-Frey N."/>
            <person name="Gianinazzi-Pearson V."/>
            <person name="Gilbert B."/>
            <person name="Handa Y."/>
            <person name="Hijri M."/>
            <person name="Kaul R."/>
            <person name="Kawaguchi M."/>
            <person name="Krajinski F."/>
            <person name="Lammers P."/>
            <person name="Lapierre D."/>
            <person name="Masclaux F.G."/>
            <person name="Murat C."/>
            <person name="Morin E."/>
            <person name="Ndikumana S."/>
            <person name="Pagni M."/>
            <person name="Petitpierre D."/>
            <person name="Requena N."/>
            <person name="Rosikiewicz P."/>
            <person name="Riley R."/>
            <person name="Saito K."/>
            <person name="San Clemente H."/>
            <person name="Shapiro H."/>
            <person name="van Tuinen D."/>
            <person name="Becard G."/>
            <person name="Bonfante P."/>
            <person name="Paszkowski U."/>
            <person name="Shachar-Hill Y."/>
            <person name="Young J.P."/>
            <person name="Sanders I.R."/>
            <person name="Henrissat B."/>
            <person name="Rensing S.A."/>
            <person name="Grigoriev I.V."/>
            <person name="Corradi N."/>
            <person name="Roux C."/>
            <person name="Martin F."/>
        </authorList>
    </citation>
    <scope>NUCLEOTIDE SEQUENCE</scope>
    <source>
        <strain evidence="1">DAOM 197198</strain>
    </source>
</reference>
<sequence>MIIVLSQGNFLLLCPIIDFNLPQKVYNSIESKLKDKKIQDLLISAITKVYLEIFPKWDPETITIASNSDVKKISCHISTTEPEIRRCNDTNNKITEAKLKLKLVEKLLQKASIEVFDLSYLSETFSDIFSLKRIVPSYCSLYQEKLSGKRKPSIKLAFSESALNQKKFISSSKIKIT</sequence>
<name>U9UBF2_RHIID</name>
<evidence type="ECO:0000313" key="1">
    <source>
        <dbReference type="EMBL" id="ESA17744.1"/>
    </source>
</evidence>
<gene>
    <name evidence="1" type="ORF">GLOINDRAFT_21451</name>
</gene>
<organism evidence="1">
    <name type="scientific">Rhizophagus irregularis (strain DAOM 181602 / DAOM 197198 / MUCL 43194)</name>
    <name type="common">Arbuscular mycorrhizal fungus</name>
    <name type="synonym">Glomus intraradices</name>
    <dbReference type="NCBI Taxonomy" id="747089"/>
    <lineage>
        <taxon>Eukaryota</taxon>
        <taxon>Fungi</taxon>
        <taxon>Fungi incertae sedis</taxon>
        <taxon>Mucoromycota</taxon>
        <taxon>Glomeromycotina</taxon>
        <taxon>Glomeromycetes</taxon>
        <taxon>Glomerales</taxon>
        <taxon>Glomeraceae</taxon>
        <taxon>Rhizophagus</taxon>
    </lineage>
</organism>
<protein>
    <submittedName>
        <fullName evidence="1">Uncharacterized protein</fullName>
    </submittedName>
</protein>